<dbReference type="PANTHER" id="PTHR11403:SF2">
    <property type="entry name" value="CYTOCHROME BO(3) UBIQUINOL OXIDASE SUBUNIT 3"/>
    <property type="match status" value="1"/>
</dbReference>
<dbReference type="GO" id="GO:0005886">
    <property type="term" value="C:plasma membrane"/>
    <property type="evidence" value="ECO:0007669"/>
    <property type="project" value="UniProtKB-SubCell"/>
</dbReference>
<dbReference type="GO" id="GO:0019646">
    <property type="term" value="P:aerobic electron transport chain"/>
    <property type="evidence" value="ECO:0007669"/>
    <property type="project" value="InterPro"/>
</dbReference>
<proteinExistence type="inferred from homology"/>
<dbReference type="Proteomes" id="UP000320048">
    <property type="component" value="Unassembled WGS sequence"/>
</dbReference>
<feature type="transmembrane region" description="Helical" evidence="8">
    <location>
        <begin position="142"/>
        <end position="169"/>
    </location>
</feature>
<dbReference type="InterPro" id="IPR000298">
    <property type="entry name" value="Cyt_c_oxidase-like_su3"/>
</dbReference>
<comment type="similarity">
    <text evidence="2 7">Belongs to the cytochrome c oxidase subunit 3 family.</text>
</comment>
<reference evidence="10 11" key="1">
    <citation type="journal article" date="2019" name="Nat. Microbiol.">
        <title>Mediterranean grassland soil C-N compound turnover is dependent on rainfall and depth, and is mediated by genomically divergent microorganisms.</title>
        <authorList>
            <person name="Diamond S."/>
            <person name="Andeer P.F."/>
            <person name="Li Z."/>
            <person name="Crits-Christoph A."/>
            <person name="Burstein D."/>
            <person name="Anantharaman K."/>
            <person name="Lane K.R."/>
            <person name="Thomas B.C."/>
            <person name="Pan C."/>
            <person name="Northen T.R."/>
            <person name="Banfield J.F."/>
        </authorList>
    </citation>
    <scope>NUCLEOTIDE SEQUENCE [LARGE SCALE GENOMIC DNA]</scope>
    <source>
        <strain evidence="10">NP_7</strain>
    </source>
</reference>
<feature type="transmembrane region" description="Helical" evidence="8">
    <location>
        <begin position="103"/>
        <end position="122"/>
    </location>
</feature>
<evidence type="ECO:0000256" key="6">
    <source>
        <dbReference type="ARBA" id="ARBA00023136"/>
    </source>
</evidence>
<evidence type="ECO:0000313" key="11">
    <source>
        <dbReference type="Proteomes" id="UP000320048"/>
    </source>
</evidence>
<gene>
    <name evidence="10" type="ORF">E6H04_05280</name>
</gene>
<dbReference type="Pfam" id="PF00510">
    <property type="entry name" value="COX3"/>
    <property type="match status" value="1"/>
</dbReference>
<keyword evidence="3" id="KW-1003">Cell membrane</keyword>
<feature type="transmembrane region" description="Helical" evidence="8">
    <location>
        <begin position="32"/>
        <end position="53"/>
    </location>
</feature>
<comment type="subcellular location">
    <subcellularLocation>
        <location evidence="1 7">Cell membrane</location>
        <topology evidence="1 7">Multi-pass membrane protein</topology>
    </subcellularLocation>
</comment>
<evidence type="ECO:0000256" key="1">
    <source>
        <dbReference type="ARBA" id="ARBA00004651"/>
    </source>
</evidence>
<keyword evidence="4 7" id="KW-0812">Transmembrane</keyword>
<feature type="transmembrane region" description="Helical" evidence="8">
    <location>
        <begin position="189"/>
        <end position="207"/>
    </location>
</feature>
<evidence type="ECO:0000256" key="3">
    <source>
        <dbReference type="ARBA" id="ARBA00022475"/>
    </source>
</evidence>
<sequence length="208" mass="22915">MTTGAADARERGDLTARWSGGRSPWDLSWGKLMMWLFLISDAMTFAALLVGLWVARLGSPAWPNRLEIMNLQFVAAMTVILICSSTTMALAVYAARQGARRQAVWFLTATIAAGCLFAGMQATEWSHFIREGARLTGNPWGVPAFSFTFFVITGLHGAHVLGGIVYLWIMADRIARGLSSAEGLEIAGLYWGFVDLVWVFIWSSIYLL</sequence>
<evidence type="ECO:0000256" key="4">
    <source>
        <dbReference type="ARBA" id="ARBA00022692"/>
    </source>
</evidence>
<feature type="transmembrane region" description="Helical" evidence="8">
    <location>
        <begin position="73"/>
        <end position="94"/>
    </location>
</feature>
<evidence type="ECO:0000259" key="9">
    <source>
        <dbReference type="PROSITE" id="PS50253"/>
    </source>
</evidence>
<accession>A0A537JF27</accession>
<keyword evidence="5 8" id="KW-1133">Transmembrane helix</keyword>
<dbReference type="InterPro" id="IPR035973">
    <property type="entry name" value="Cyt_c_oxidase_su3-like_sf"/>
</dbReference>
<dbReference type="GO" id="GO:0004129">
    <property type="term" value="F:cytochrome-c oxidase activity"/>
    <property type="evidence" value="ECO:0007669"/>
    <property type="project" value="InterPro"/>
</dbReference>
<dbReference type="PROSITE" id="PS50253">
    <property type="entry name" value="COX3"/>
    <property type="match status" value="1"/>
</dbReference>
<evidence type="ECO:0000256" key="7">
    <source>
        <dbReference type="RuleBase" id="RU003376"/>
    </source>
</evidence>
<feature type="domain" description="Heme-copper oxidase subunit III family profile" evidence="9">
    <location>
        <begin position="1"/>
        <end position="208"/>
    </location>
</feature>
<dbReference type="Gene3D" id="1.20.120.80">
    <property type="entry name" value="Cytochrome c oxidase, subunit III, four-helix bundle"/>
    <property type="match status" value="1"/>
</dbReference>
<dbReference type="PANTHER" id="PTHR11403">
    <property type="entry name" value="CYTOCHROME C OXIDASE SUBUNIT III"/>
    <property type="match status" value="1"/>
</dbReference>
<evidence type="ECO:0000256" key="5">
    <source>
        <dbReference type="ARBA" id="ARBA00022989"/>
    </source>
</evidence>
<name>A0A537JF27_9BACT</name>
<dbReference type="EMBL" id="VBAO01000140">
    <property type="protein sequence ID" value="TMI82158.1"/>
    <property type="molecule type" value="Genomic_DNA"/>
</dbReference>
<keyword evidence="6 8" id="KW-0472">Membrane</keyword>
<dbReference type="SUPFAM" id="SSF81452">
    <property type="entry name" value="Cytochrome c oxidase subunit III-like"/>
    <property type="match status" value="1"/>
</dbReference>
<protein>
    <submittedName>
        <fullName evidence="10">Cytochrome oxidase subunit III</fullName>
    </submittedName>
</protein>
<dbReference type="InterPro" id="IPR013833">
    <property type="entry name" value="Cyt_c_oxidase_su3_a-hlx"/>
</dbReference>
<evidence type="ECO:0000313" key="10">
    <source>
        <dbReference type="EMBL" id="TMI82158.1"/>
    </source>
</evidence>
<dbReference type="AlphaFoldDB" id="A0A537JF27"/>
<comment type="caution">
    <text evidence="10">The sequence shown here is derived from an EMBL/GenBank/DDBJ whole genome shotgun (WGS) entry which is preliminary data.</text>
</comment>
<evidence type="ECO:0000256" key="2">
    <source>
        <dbReference type="ARBA" id="ARBA00010581"/>
    </source>
</evidence>
<organism evidence="10 11">
    <name type="scientific">Candidatus Segetimicrobium genomatis</name>
    <dbReference type="NCBI Taxonomy" id="2569760"/>
    <lineage>
        <taxon>Bacteria</taxon>
        <taxon>Bacillati</taxon>
        <taxon>Candidatus Sysuimicrobiota</taxon>
        <taxon>Candidatus Sysuimicrobiia</taxon>
        <taxon>Candidatus Sysuimicrobiales</taxon>
        <taxon>Candidatus Segetimicrobiaceae</taxon>
        <taxon>Candidatus Segetimicrobium</taxon>
    </lineage>
</organism>
<dbReference type="InterPro" id="IPR024791">
    <property type="entry name" value="Cyt_c/ubiquinol_Oxase_su3"/>
</dbReference>
<evidence type="ECO:0000256" key="8">
    <source>
        <dbReference type="SAM" id="Phobius"/>
    </source>
</evidence>